<dbReference type="PANTHER" id="PTHR43094:SF1">
    <property type="entry name" value="AMINOTRANSFERASE CLASS-III"/>
    <property type="match status" value="1"/>
</dbReference>
<dbReference type="InterPro" id="IPR005814">
    <property type="entry name" value="Aminotrans_3"/>
</dbReference>
<dbReference type="Gene3D" id="3.40.640.10">
    <property type="entry name" value="Type I PLP-dependent aspartate aminotransferase-like (Major domain)"/>
    <property type="match status" value="1"/>
</dbReference>
<dbReference type="InterPro" id="IPR015424">
    <property type="entry name" value="PyrdxlP-dep_Trfase"/>
</dbReference>
<keyword evidence="6" id="KW-1185">Reference proteome</keyword>
<evidence type="ECO:0000256" key="2">
    <source>
        <dbReference type="ARBA" id="ARBA00022898"/>
    </source>
</evidence>
<comment type="similarity">
    <text evidence="1 3">Belongs to the class-III pyridoxal-phosphate-dependent aminotransferase family.</text>
</comment>
<dbReference type="NCBIfam" id="NF005685">
    <property type="entry name" value="PRK07483.1"/>
    <property type="match status" value="1"/>
</dbReference>
<accession>A0ABR4CS70</accession>
<evidence type="ECO:0000313" key="5">
    <source>
        <dbReference type="EMBL" id="KAL2072806.1"/>
    </source>
</evidence>
<evidence type="ECO:0000256" key="4">
    <source>
        <dbReference type="SAM" id="MobiDB-lite"/>
    </source>
</evidence>
<dbReference type="PROSITE" id="PS00600">
    <property type="entry name" value="AA_TRANSFER_CLASS_3"/>
    <property type="match status" value="1"/>
</dbReference>
<reference evidence="5 6" key="1">
    <citation type="journal article" date="2024" name="Commun. Biol.">
        <title>Comparative genomic analysis of thermophilic fungi reveals convergent evolutionary adaptations and gene losses.</title>
        <authorList>
            <person name="Steindorff A.S."/>
            <person name="Aguilar-Pontes M.V."/>
            <person name="Robinson A.J."/>
            <person name="Andreopoulos B."/>
            <person name="LaButti K."/>
            <person name="Kuo A."/>
            <person name="Mondo S."/>
            <person name="Riley R."/>
            <person name="Otillar R."/>
            <person name="Haridas S."/>
            <person name="Lipzen A."/>
            <person name="Grimwood J."/>
            <person name="Schmutz J."/>
            <person name="Clum A."/>
            <person name="Reid I.D."/>
            <person name="Moisan M.C."/>
            <person name="Butler G."/>
            <person name="Nguyen T.T.M."/>
            <person name="Dewar K."/>
            <person name="Conant G."/>
            <person name="Drula E."/>
            <person name="Henrissat B."/>
            <person name="Hansel C."/>
            <person name="Singer S."/>
            <person name="Hutchinson M.I."/>
            <person name="de Vries R.P."/>
            <person name="Natvig D.O."/>
            <person name="Powell A.J."/>
            <person name="Tsang A."/>
            <person name="Grigoriev I.V."/>
        </authorList>
    </citation>
    <scope>NUCLEOTIDE SEQUENCE [LARGE SCALE GENOMIC DNA]</scope>
    <source>
        <strain evidence="5 6">CBS 494.80</strain>
    </source>
</reference>
<feature type="region of interest" description="Disordered" evidence="4">
    <location>
        <begin position="1"/>
        <end position="38"/>
    </location>
</feature>
<organism evidence="5 6">
    <name type="scientific">Oculimacula yallundae</name>
    <dbReference type="NCBI Taxonomy" id="86028"/>
    <lineage>
        <taxon>Eukaryota</taxon>
        <taxon>Fungi</taxon>
        <taxon>Dikarya</taxon>
        <taxon>Ascomycota</taxon>
        <taxon>Pezizomycotina</taxon>
        <taxon>Leotiomycetes</taxon>
        <taxon>Helotiales</taxon>
        <taxon>Ploettnerulaceae</taxon>
        <taxon>Oculimacula</taxon>
    </lineage>
</organism>
<dbReference type="InterPro" id="IPR015422">
    <property type="entry name" value="PyrdxlP-dep_Trfase_small"/>
</dbReference>
<sequence>MAPSTSSSFAYGTSTPPDTLKNNPKSTSPLVSKGTDSPLLHRSLTTKPHTVLSAAGSYLHLSSDLKILDGCGGAAVACIGHGNTEVISAVLSQMQKVSYVHTTTYTTSAAEDLATFLLHDPTSSFSHDLEKAYFVGSGSEANDSAMKLARQYFYEKGEFSRTVFVSRRQGYHGSTVGSMSISSNLARKTQFDGVLTLPNVVQVAPAYAYQYKLHSETEGEYSARLVRELDEEFRRLGPQNVIAFFAETVVGATTGCVPPPKGYFAGVRAVCDKYGILLVLDEVMCGMGRTGTTFVFEQEGIVPDMVIIGKGLGGGYAPIAGVLIGKKVVVGLRSGTGAFNHGHTYQAHPVSCAAALAVQTIVRREDLVKQCRESGLVLERMLRSRLGNCKYVGDIRGRGLFWGVEFVKDRASKQPFPRNLAFGLRLQQRIFELGVALYPGSGTVDGVDGDHILISPPYNVSDKVTYPELYNFVSSESQYFLGMSYVDFVTLECYPKRFLRSLVITSRLERAITVKYCIKLVTFG</sequence>
<comment type="caution">
    <text evidence="5">The sequence shown here is derived from an EMBL/GenBank/DDBJ whole genome shotgun (WGS) entry which is preliminary data.</text>
</comment>
<dbReference type="PANTHER" id="PTHR43094">
    <property type="entry name" value="AMINOTRANSFERASE"/>
    <property type="match status" value="1"/>
</dbReference>
<dbReference type="Pfam" id="PF00202">
    <property type="entry name" value="Aminotran_3"/>
    <property type="match status" value="1"/>
</dbReference>
<name>A0ABR4CS70_9HELO</name>
<dbReference type="Gene3D" id="3.90.1150.10">
    <property type="entry name" value="Aspartate Aminotransferase, domain 1"/>
    <property type="match status" value="1"/>
</dbReference>
<evidence type="ECO:0000256" key="1">
    <source>
        <dbReference type="ARBA" id="ARBA00008954"/>
    </source>
</evidence>
<evidence type="ECO:0008006" key="7">
    <source>
        <dbReference type="Google" id="ProtNLM"/>
    </source>
</evidence>
<feature type="compositionally biased region" description="Polar residues" evidence="4">
    <location>
        <begin position="1"/>
        <end position="30"/>
    </location>
</feature>
<gene>
    <name evidence="5" type="ORF">VTL71DRAFT_12149</name>
</gene>
<dbReference type="Proteomes" id="UP001595075">
    <property type="component" value="Unassembled WGS sequence"/>
</dbReference>
<dbReference type="InterPro" id="IPR015421">
    <property type="entry name" value="PyrdxlP-dep_Trfase_major"/>
</dbReference>
<keyword evidence="2 3" id="KW-0663">Pyridoxal phosphate</keyword>
<dbReference type="CDD" id="cd00610">
    <property type="entry name" value="OAT_like"/>
    <property type="match status" value="1"/>
</dbReference>
<protein>
    <recommendedName>
        <fullName evidence="7">Aminotransferase</fullName>
    </recommendedName>
</protein>
<dbReference type="SUPFAM" id="SSF53383">
    <property type="entry name" value="PLP-dependent transferases"/>
    <property type="match status" value="1"/>
</dbReference>
<dbReference type="InterPro" id="IPR049704">
    <property type="entry name" value="Aminotrans_3_PPA_site"/>
</dbReference>
<dbReference type="EMBL" id="JAZHXI010000004">
    <property type="protein sequence ID" value="KAL2072806.1"/>
    <property type="molecule type" value="Genomic_DNA"/>
</dbReference>
<proteinExistence type="inferred from homology"/>
<evidence type="ECO:0000313" key="6">
    <source>
        <dbReference type="Proteomes" id="UP001595075"/>
    </source>
</evidence>
<evidence type="ECO:0000256" key="3">
    <source>
        <dbReference type="RuleBase" id="RU003560"/>
    </source>
</evidence>